<organism evidence="1">
    <name type="scientific">viral metagenome</name>
    <dbReference type="NCBI Taxonomy" id="1070528"/>
    <lineage>
        <taxon>unclassified sequences</taxon>
        <taxon>metagenomes</taxon>
        <taxon>organismal metagenomes</taxon>
    </lineage>
</organism>
<sequence length="49" mass="5892">MNNTDLKQLIKRLETELEYFESGDKHKYHLACVKLKLDITLLKESLKWN</sequence>
<dbReference type="AlphaFoldDB" id="A0A6M3JF52"/>
<protein>
    <submittedName>
        <fullName evidence="1">Uncharacterized protein</fullName>
    </submittedName>
</protein>
<dbReference type="EMBL" id="MT141617">
    <property type="protein sequence ID" value="QJA68440.1"/>
    <property type="molecule type" value="Genomic_DNA"/>
</dbReference>
<accession>A0A6M3JF52</accession>
<gene>
    <name evidence="1" type="ORF">MM415A06738_0008</name>
</gene>
<name>A0A6M3JF52_9ZZZZ</name>
<evidence type="ECO:0000313" key="1">
    <source>
        <dbReference type="EMBL" id="QJA68440.1"/>
    </source>
</evidence>
<reference evidence="1" key="1">
    <citation type="submission" date="2020-03" db="EMBL/GenBank/DDBJ databases">
        <title>The deep terrestrial virosphere.</title>
        <authorList>
            <person name="Holmfeldt K."/>
            <person name="Nilsson E."/>
            <person name="Simone D."/>
            <person name="Lopez-Fernandez M."/>
            <person name="Wu X."/>
            <person name="de Brujin I."/>
            <person name="Lundin D."/>
            <person name="Andersson A."/>
            <person name="Bertilsson S."/>
            <person name="Dopson M."/>
        </authorList>
    </citation>
    <scope>NUCLEOTIDE SEQUENCE</scope>
    <source>
        <strain evidence="1">MM415A06738</strain>
    </source>
</reference>
<proteinExistence type="predicted"/>